<feature type="domain" description="RNA polymerase sigma-70 region 2" evidence="7">
    <location>
        <begin position="18"/>
        <end position="78"/>
    </location>
</feature>
<sequence length="358" mass="39391">MELLDAARRGDQAAFERLVAAYRRELTAHCYRMLGSFHDAEDAVQESLLSVWRAIPRFEGRSSLRTWLYRICTNACLRLDTKRPKRLRSPDHGPPRHDTADLGEPVLGPVWLEPWPDDIASDEAGPAASYERRESVELAFVAALQHLPAFQRAVLILREVLEYSAADVAALLDTTPAAVNSALQRARKGAADRMPARSQQAELATLGPGGQRDLVDALVTAWERADVDAVVALLADDVRFTMPPLPAWFDGRDDVTRFLAERVFAIAWRLVPIAVAKAPATVGTKPAAPGEQPGTVNGQPALASYQQQPDGRFLIGAILVLSVRDGRITELASFLDPELYPRFGLPHELPAEKSGRER</sequence>
<dbReference type="EMBL" id="SMKZ01000067">
    <property type="protein sequence ID" value="TDD98297.1"/>
    <property type="molecule type" value="Genomic_DNA"/>
</dbReference>
<comment type="subunit">
    <text evidence="2">Interacts transiently with the RNA polymerase catalytic core formed by RpoA, RpoB, RpoC and RpoZ (2 alpha, 1 beta, 1 beta' and 1 omega subunit) to form the RNA polymerase holoenzyme that can initiate transcription.</text>
</comment>
<feature type="region of interest" description="Disordered" evidence="6">
    <location>
        <begin position="283"/>
        <end position="302"/>
    </location>
</feature>
<dbReference type="InterPro" id="IPR014284">
    <property type="entry name" value="RNA_pol_sigma-70_dom"/>
</dbReference>
<evidence type="ECO:0000256" key="5">
    <source>
        <dbReference type="ARBA" id="ARBA00023163"/>
    </source>
</evidence>
<dbReference type="SUPFAM" id="SSF88659">
    <property type="entry name" value="Sigma3 and sigma4 domains of RNA polymerase sigma factors"/>
    <property type="match status" value="1"/>
</dbReference>
<keyword evidence="5" id="KW-0804">Transcription</keyword>
<gene>
    <name evidence="10" type="ORF">E1269_28695</name>
</gene>
<dbReference type="SUPFAM" id="SSF54427">
    <property type="entry name" value="NTF2-like"/>
    <property type="match status" value="1"/>
</dbReference>
<dbReference type="NCBIfam" id="NF006089">
    <property type="entry name" value="PRK08241.1"/>
    <property type="match status" value="1"/>
</dbReference>
<feature type="compositionally biased region" description="Basic and acidic residues" evidence="6">
    <location>
        <begin position="88"/>
        <end position="100"/>
    </location>
</feature>
<dbReference type="InterPro" id="IPR039425">
    <property type="entry name" value="RNA_pol_sigma-70-like"/>
</dbReference>
<evidence type="ECO:0000256" key="4">
    <source>
        <dbReference type="ARBA" id="ARBA00023082"/>
    </source>
</evidence>
<evidence type="ECO:0000256" key="1">
    <source>
        <dbReference type="ARBA" id="ARBA00010641"/>
    </source>
</evidence>
<accession>A0A4V2YZS8</accession>
<dbReference type="PANTHER" id="PTHR43133">
    <property type="entry name" value="RNA POLYMERASE ECF-TYPE SIGMA FACTO"/>
    <property type="match status" value="1"/>
</dbReference>
<dbReference type="InterPro" id="IPR036388">
    <property type="entry name" value="WH-like_DNA-bd_sf"/>
</dbReference>
<comment type="caution">
    <text evidence="10">The sequence shown here is derived from an EMBL/GenBank/DDBJ whole genome shotgun (WGS) entry which is preliminary data.</text>
</comment>
<dbReference type="OrthoDB" id="3500555at2"/>
<feature type="region of interest" description="Disordered" evidence="6">
    <location>
        <begin position="84"/>
        <end position="103"/>
    </location>
</feature>
<dbReference type="Pfam" id="PF04542">
    <property type="entry name" value="Sigma70_r2"/>
    <property type="match status" value="1"/>
</dbReference>
<keyword evidence="4" id="KW-0731">Sigma factor</keyword>
<dbReference type="GO" id="GO:0016987">
    <property type="term" value="F:sigma factor activity"/>
    <property type="evidence" value="ECO:0007669"/>
    <property type="project" value="UniProtKB-KW"/>
</dbReference>
<evidence type="ECO:0000259" key="7">
    <source>
        <dbReference type="Pfam" id="PF04542"/>
    </source>
</evidence>
<name>A0A4V2YZS8_9ACTN</name>
<evidence type="ECO:0000313" key="11">
    <source>
        <dbReference type="Proteomes" id="UP000294739"/>
    </source>
</evidence>
<evidence type="ECO:0000313" key="10">
    <source>
        <dbReference type="EMBL" id="TDD98297.1"/>
    </source>
</evidence>
<dbReference type="Gene3D" id="3.10.450.50">
    <property type="match status" value="1"/>
</dbReference>
<dbReference type="Pfam" id="PF12680">
    <property type="entry name" value="SnoaL_2"/>
    <property type="match status" value="1"/>
</dbReference>
<protein>
    <submittedName>
        <fullName evidence="10">Sigma-70 family RNA polymerase sigma factor</fullName>
    </submittedName>
</protein>
<dbReference type="NCBIfam" id="TIGR02937">
    <property type="entry name" value="sigma70-ECF"/>
    <property type="match status" value="1"/>
</dbReference>
<dbReference type="InterPro" id="IPR007627">
    <property type="entry name" value="RNA_pol_sigma70_r2"/>
</dbReference>
<comment type="similarity">
    <text evidence="1">Belongs to the sigma-70 factor family. ECF subfamily.</text>
</comment>
<dbReference type="SUPFAM" id="SSF88946">
    <property type="entry name" value="Sigma2 domain of RNA polymerase sigma factors"/>
    <property type="match status" value="1"/>
</dbReference>
<dbReference type="Gene3D" id="1.10.1740.10">
    <property type="match status" value="1"/>
</dbReference>
<dbReference type="PANTHER" id="PTHR43133:SF65">
    <property type="entry name" value="ECF RNA POLYMERASE SIGMA FACTOR SIGG"/>
    <property type="match status" value="1"/>
</dbReference>
<dbReference type="Proteomes" id="UP000294739">
    <property type="component" value="Unassembled WGS sequence"/>
</dbReference>
<organism evidence="10 11">
    <name type="scientific">Jiangella asiatica</name>
    <dbReference type="NCBI Taxonomy" id="2530372"/>
    <lineage>
        <taxon>Bacteria</taxon>
        <taxon>Bacillati</taxon>
        <taxon>Actinomycetota</taxon>
        <taxon>Actinomycetes</taxon>
        <taxon>Jiangellales</taxon>
        <taxon>Jiangellaceae</taxon>
        <taxon>Jiangella</taxon>
    </lineage>
</organism>
<dbReference type="InParanoid" id="A0A4V2YZS8"/>
<feature type="domain" description="RNA polymerase sigma factor 70 region 4 type 2" evidence="8">
    <location>
        <begin position="139"/>
        <end position="188"/>
    </location>
</feature>
<reference evidence="10 11" key="1">
    <citation type="submission" date="2019-03" db="EMBL/GenBank/DDBJ databases">
        <title>Draft genome sequences of novel Actinobacteria.</title>
        <authorList>
            <person name="Sahin N."/>
            <person name="Ay H."/>
            <person name="Saygin H."/>
        </authorList>
    </citation>
    <scope>NUCLEOTIDE SEQUENCE [LARGE SCALE GENOMIC DNA]</scope>
    <source>
        <strain evidence="10 11">5K138</strain>
    </source>
</reference>
<dbReference type="InterPro" id="IPR013325">
    <property type="entry name" value="RNA_pol_sigma_r2"/>
</dbReference>
<evidence type="ECO:0000259" key="9">
    <source>
        <dbReference type="Pfam" id="PF12680"/>
    </source>
</evidence>
<dbReference type="Pfam" id="PF08281">
    <property type="entry name" value="Sigma70_r4_2"/>
    <property type="match status" value="1"/>
</dbReference>
<feature type="domain" description="SnoaL-like" evidence="9">
    <location>
        <begin position="215"/>
        <end position="330"/>
    </location>
</feature>
<dbReference type="GO" id="GO:0003677">
    <property type="term" value="F:DNA binding"/>
    <property type="evidence" value="ECO:0007669"/>
    <property type="project" value="InterPro"/>
</dbReference>
<keyword evidence="3" id="KW-0805">Transcription regulation</keyword>
<dbReference type="InterPro" id="IPR013324">
    <property type="entry name" value="RNA_pol_sigma_r3/r4-like"/>
</dbReference>
<keyword evidence="11" id="KW-1185">Reference proteome</keyword>
<dbReference type="AlphaFoldDB" id="A0A4V2YZS8"/>
<proteinExistence type="inferred from homology"/>
<dbReference type="NCBIfam" id="TIGR02960">
    <property type="entry name" value="SigX5"/>
    <property type="match status" value="1"/>
</dbReference>
<dbReference type="InterPro" id="IPR032710">
    <property type="entry name" value="NTF2-like_dom_sf"/>
</dbReference>
<evidence type="ECO:0000259" key="8">
    <source>
        <dbReference type="Pfam" id="PF08281"/>
    </source>
</evidence>
<dbReference type="InterPro" id="IPR013249">
    <property type="entry name" value="RNA_pol_sigma70_r4_t2"/>
</dbReference>
<evidence type="ECO:0000256" key="2">
    <source>
        <dbReference type="ARBA" id="ARBA00011344"/>
    </source>
</evidence>
<evidence type="ECO:0000256" key="3">
    <source>
        <dbReference type="ARBA" id="ARBA00023015"/>
    </source>
</evidence>
<evidence type="ECO:0000256" key="6">
    <source>
        <dbReference type="SAM" id="MobiDB-lite"/>
    </source>
</evidence>
<dbReference type="InterPro" id="IPR037401">
    <property type="entry name" value="SnoaL-like"/>
</dbReference>
<dbReference type="GO" id="GO:0006352">
    <property type="term" value="P:DNA-templated transcription initiation"/>
    <property type="evidence" value="ECO:0007669"/>
    <property type="project" value="InterPro"/>
</dbReference>
<dbReference type="InterPro" id="IPR014305">
    <property type="entry name" value="RNA_pol_sigma-G_actinobac"/>
</dbReference>
<dbReference type="Gene3D" id="1.10.10.10">
    <property type="entry name" value="Winged helix-like DNA-binding domain superfamily/Winged helix DNA-binding domain"/>
    <property type="match status" value="1"/>
</dbReference>